<sequence length="92" mass="10537">MLNCEHLGSLNYGRSVLLTEGDWDEAGQVASEPDFRDFIAAYIPFPSIAPFAAARPHPEYEDRCQLEPGYVMNVMAFLHPNDWDEMLARYQK</sequence>
<keyword evidence="2" id="KW-1185">Reference proteome</keyword>
<protein>
    <submittedName>
        <fullName evidence="1">Uncharacterized protein</fullName>
    </submittedName>
</protein>
<dbReference type="AlphaFoldDB" id="A0A127PKS1"/>
<dbReference type="EMBL" id="CP013235">
    <property type="protein sequence ID" value="AMP08097.1"/>
    <property type="molecule type" value="Genomic_DNA"/>
</dbReference>
<gene>
    <name evidence="1" type="ORF">CAter282_0275</name>
</gene>
<organism evidence="1 2">
    <name type="scientific">Collimonas arenae</name>
    <dbReference type="NCBI Taxonomy" id="279058"/>
    <lineage>
        <taxon>Bacteria</taxon>
        <taxon>Pseudomonadati</taxon>
        <taxon>Pseudomonadota</taxon>
        <taxon>Betaproteobacteria</taxon>
        <taxon>Burkholderiales</taxon>
        <taxon>Oxalobacteraceae</taxon>
        <taxon>Collimonas</taxon>
    </lineage>
</organism>
<accession>A0A127PKS1</accession>
<evidence type="ECO:0000313" key="1">
    <source>
        <dbReference type="EMBL" id="AMP08097.1"/>
    </source>
</evidence>
<evidence type="ECO:0000313" key="2">
    <source>
        <dbReference type="Proteomes" id="UP000071778"/>
    </source>
</evidence>
<proteinExistence type="predicted"/>
<dbReference type="Proteomes" id="UP000071778">
    <property type="component" value="Chromosome"/>
</dbReference>
<name>A0A127PKS1_9BURK</name>
<reference evidence="1 2" key="1">
    <citation type="submission" date="2015-11" db="EMBL/GenBank/DDBJ databases">
        <title>Exploring the genomic traits of fungus-feeding bacterial genus Collimonas.</title>
        <authorList>
            <person name="Song C."/>
            <person name="Schmidt R."/>
            <person name="de Jager V."/>
            <person name="Krzyzanowska D."/>
            <person name="Jongedijk E."/>
            <person name="Cankar K."/>
            <person name="Beekwilder J."/>
            <person name="van Veen A."/>
            <person name="de Boer W."/>
            <person name="van Veen J.A."/>
            <person name="Garbeva P."/>
        </authorList>
    </citation>
    <scope>NUCLEOTIDE SEQUENCE [LARGE SCALE GENOMIC DNA]</scope>
    <source>
        <strain evidence="1 2">Ter282</strain>
    </source>
</reference>
<dbReference type="PATRIC" id="fig|279058.17.peg.297"/>